<evidence type="ECO:0000313" key="8">
    <source>
        <dbReference type="Proteomes" id="UP000764110"/>
    </source>
</evidence>
<dbReference type="GO" id="GO:0051287">
    <property type="term" value="F:NAD binding"/>
    <property type="evidence" value="ECO:0007669"/>
    <property type="project" value="InterPro"/>
</dbReference>
<dbReference type="InterPro" id="IPR006139">
    <property type="entry name" value="D-isomer_2_OHA_DH_cat_dom"/>
</dbReference>
<dbReference type="GO" id="GO:0005829">
    <property type="term" value="C:cytosol"/>
    <property type="evidence" value="ECO:0007669"/>
    <property type="project" value="TreeGrafter"/>
</dbReference>
<keyword evidence="2" id="KW-0560">Oxidoreductase</keyword>
<dbReference type="Proteomes" id="UP000764110">
    <property type="component" value="Unassembled WGS sequence"/>
</dbReference>
<evidence type="ECO:0008006" key="9">
    <source>
        <dbReference type="Google" id="ProtNLM"/>
    </source>
</evidence>
<dbReference type="Gene3D" id="3.40.50.720">
    <property type="entry name" value="NAD(P)-binding Rossmann-like Domain"/>
    <property type="match status" value="2"/>
</dbReference>
<evidence type="ECO:0000259" key="5">
    <source>
        <dbReference type="Pfam" id="PF00389"/>
    </source>
</evidence>
<dbReference type="InterPro" id="IPR036291">
    <property type="entry name" value="NAD(P)-bd_dom_sf"/>
</dbReference>
<dbReference type="PROSITE" id="PS00670">
    <property type="entry name" value="D_2_HYDROXYACID_DH_2"/>
    <property type="match status" value="1"/>
</dbReference>
<feature type="domain" description="D-isomer specific 2-hydroxyacid dehydrogenase NAD-binding" evidence="6">
    <location>
        <begin position="127"/>
        <end position="291"/>
    </location>
</feature>
<feature type="domain" description="D-isomer specific 2-hydroxyacid dehydrogenase catalytic" evidence="5">
    <location>
        <begin position="29"/>
        <end position="339"/>
    </location>
</feature>
<comment type="caution">
    <text evidence="7">The sequence shown here is derived from an EMBL/GenBank/DDBJ whole genome shotgun (WGS) entry which is preliminary data.</text>
</comment>
<reference evidence="7 8" key="1">
    <citation type="submission" date="2020-07" db="EMBL/GenBank/DDBJ databases">
        <title>Metarhizium humberi genome.</title>
        <authorList>
            <person name="Lysoe E."/>
        </authorList>
    </citation>
    <scope>NUCLEOTIDE SEQUENCE [LARGE SCALE GENOMIC DNA]</scope>
    <source>
        <strain evidence="7 8">ESALQ1638</strain>
    </source>
</reference>
<keyword evidence="8" id="KW-1185">Reference proteome</keyword>
<dbReference type="InterPro" id="IPR006140">
    <property type="entry name" value="D-isomer_DH_NAD-bd"/>
</dbReference>
<evidence type="ECO:0000256" key="4">
    <source>
        <dbReference type="SAM" id="MobiDB-lite"/>
    </source>
</evidence>
<dbReference type="FunFam" id="3.40.50.720:FF:000203">
    <property type="entry name" value="D-3-phosphoglycerate dehydrogenase (SerA)"/>
    <property type="match status" value="1"/>
</dbReference>
<dbReference type="PANTHER" id="PTHR10996">
    <property type="entry name" value="2-HYDROXYACID DEHYDROGENASE-RELATED"/>
    <property type="match status" value="1"/>
</dbReference>
<gene>
    <name evidence="7" type="ORF">MHUMG1_09810</name>
</gene>
<dbReference type="SUPFAM" id="SSF51735">
    <property type="entry name" value="NAD(P)-binding Rossmann-fold domains"/>
    <property type="match status" value="1"/>
</dbReference>
<evidence type="ECO:0000313" key="7">
    <source>
        <dbReference type="EMBL" id="KAH0592424.1"/>
    </source>
</evidence>
<feature type="region of interest" description="Disordered" evidence="4">
    <location>
        <begin position="328"/>
        <end position="359"/>
    </location>
</feature>
<dbReference type="PANTHER" id="PTHR10996:SF269">
    <property type="entry name" value="HYPOTHETICAL D-ISOMER SPECIFIC 2-HYDROXYACID DEHYDROGENASE (EUROFUNG)"/>
    <property type="match status" value="1"/>
</dbReference>
<dbReference type="CDD" id="cd12168">
    <property type="entry name" value="Mand_dh_like"/>
    <property type="match status" value="1"/>
</dbReference>
<evidence type="ECO:0000256" key="1">
    <source>
        <dbReference type="ARBA" id="ARBA00005854"/>
    </source>
</evidence>
<dbReference type="Gene3D" id="3.90.1410.10">
    <property type="entry name" value="set domain protein methyltransferase, domain 1"/>
    <property type="match status" value="1"/>
</dbReference>
<dbReference type="InterPro" id="IPR046341">
    <property type="entry name" value="SET_dom_sf"/>
</dbReference>
<keyword evidence="3" id="KW-0520">NAD</keyword>
<dbReference type="EMBL" id="JACEFI010000031">
    <property type="protein sequence ID" value="KAH0592424.1"/>
    <property type="molecule type" value="Genomic_DNA"/>
</dbReference>
<dbReference type="Pfam" id="PF00389">
    <property type="entry name" value="2-Hacid_dh"/>
    <property type="match status" value="1"/>
</dbReference>
<dbReference type="PROSITE" id="PS00671">
    <property type="entry name" value="D_2_HYDROXYACID_DH_3"/>
    <property type="match status" value="1"/>
</dbReference>
<dbReference type="InterPro" id="IPR029753">
    <property type="entry name" value="D-isomer_DH_CS"/>
</dbReference>
<dbReference type="Pfam" id="PF02826">
    <property type="entry name" value="2-Hacid_dh_C"/>
    <property type="match status" value="1"/>
</dbReference>
<proteinExistence type="inferred from homology"/>
<dbReference type="GO" id="GO:0030267">
    <property type="term" value="F:glyoxylate reductase (NADPH) activity"/>
    <property type="evidence" value="ECO:0007669"/>
    <property type="project" value="TreeGrafter"/>
</dbReference>
<protein>
    <recommendedName>
        <fullName evidence="9">2-hydroxyacid dehydrogenase</fullName>
    </recommendedName>
</protein>
<dbReference type="GO" id="GO:0016618">
    <property type="term" value="F:hydroxypyruvate reductase [NAD(P)H] activity"/>
    <property type="evidence" value="ECO:0007669"/>
    <property type="project" value="TreeGrafter"/>
</dbReference>
<evidence type="ECO:0000256" key="2">
    <source>
        <dbReference type="ARBA" id="ARBA00023002"/>
    </source>
</evidence>
<evidence type="ECO:0000259" key="6">
    <source>
        <dbReference type="Pfam" id="PF02826"/>
    </source>
</evidence>
<dbReference type="InterPro" id="IPR050223">
    <property type="entry name" value="D-isomer_2-hydroxyacid_DH"/>
</dbReference>
<dbReference type="AlphaFoldDB" id="A0A9P8S2X0"/>
<dbReference type="SUPFAM" id="SSF52283">
    <property type="entry name" value="Formate/glycerate dehydrogenase catalytic domain-like"/>
    <property type="match status" value="1"/>
</dbReference>
<accession>A0A9P8S2X0</accession>
<sequence>MAPATRKPRLVIMGSREYHIQDFVADYQQEFEYSVLDAQNRQEALAKLPQDVAQNGPIDAFIIRVGTSEFEPFDEELLGPLAPSCKIIASASAGHDEFDVDWMTRSGMWFCNTRDAVAEATADMAMFLTLAVLRDAHRAERGARSGSWKAGLVPARDPSGSTLGIVGMGTIGKHLARKAAAFNMPVRYYSRRRLPPAEEARHAATYCPTLERLLSESDVVSVNCPLTEATTNLISHREVGLMRDGAFLVNTARGAIVDEEALIQGLESGKITRAGLDVFVNEPDINDYFRTSDRTLAFQSFLLPSRPGLHLASNLDPASAEIVPATACGNGKPRAPDQLGTHPGRRARRHRAAADARPWHRRRGNAVNQGSVCAHRQASQRGRLIRFPQAGQVLMTIPAGAILRLDSVPASISSRLPSASIHGLLAAQLAAGCDAETALRRDAMPSLQSFAATTPLFWHPRLRDLLPAGARRLVARQETALERDWAAFHEGFPGVARDAYLRCWFLVGTRAFYHETDATLRYPWEDRLALLPVADMFNHAGVPGCAVAFSPEAYTVTATRACARGDEVFLSYGEHSNDFLLAEYGFLLDDNPWDTVDLGAFVLSGLDAEQQAELRARGFGECVVGPGEQWHLPDGALDILGRHFAGELPRRAANGGRQGKPQKERVLAAVLTRFLDEIRDVKSAIRAVTVGDDAQRATLLRRWDQIEALVKRAIRGVPS</sequence>
<name>A0A9P8S2X0_9HYPO</name>
<dbReference type="SUPFAM" id="SSF82199">
    <property type="entry name" value="SET domain"/>
    <property type="match status" value="1"/>
</dbReference>
<evidence type="ECO:0000256" key="3">
    <source>
        <dbReference type="ARBA" id="ARBA00023027"/>
    </source>
</evidence>
<comment type="similarity">
    <text evidence="1">Belongs to the D-isomer specific 2-hydroxyacid dehydrogenase family.</text>
</comment>
<organism evidence="7 8">
    <name type="scientific">Metarhizium humberi</name>
    <dbReference type="NCBI Taxonomy" id="2596975"/>
    <lineage>
        <taxon>Eukaryota</taxon>
        <taxon>Fungi</taxon>
        <taxon>Dikarya</taxon>
        <taxon>Ascomycota</taxon>
        <taxon>Pezizomycotina</taxon>
        <taxon>Sordariomycetes</taxon>
        <taxon>Hypocreomycetidae</taxon>
        <taxon>Hypocreales</taxon>
        <taxon>Clavicipitaceae</taxon>
        <taxon>Metarhizium</taxon>
    </lineage>
</organism>